<dbReference type="GO" id="GO:0016746">
    <property type="term" value="F:acyltransferase activity"/>
    <property type="evidence" value="ECO:0007669"/>
    <property type="project" value="UniProtKB-KW"/>
</dbReference>
<proteinExistence type="inferred from homology"/>
<accession>A0ABW5RW14</accession>
<keyword evidence="5" id="KW-0012">Acyltransferase</keyword>
<reference evidence="6" key="1">
    <citation type="journal article" date="2019" name="Int. J. Syst. Evol. Microbiol.">
        <title>The Global Catalogue of Microorganisms (GCM) 10K type strain sequencing project: providing services to taxonomists for standard genome sequencing and annotation.</title>
        <authorList>
            <consortium name="The Broad Institute Genomics Platform"/>
            <consortium name="The Broad Institute Genome Sequencing Center for Infectious Disease"/>
            <person name="Wu L."/>
            <person name="Ma J."/>
        </authorList>
    </citation>
    <scope>NUCLEOTIDE SEQUENCE [LARGE SCALE GENOMIC DNA]</scope>
    <source>
        <strain evidence="6">KCTC 3913</strain>
    </source>
</reference>
<feature type="transmembrane region" description="Helical" evidence="3">
    <location>
        <begin position="157"/>
        <end position="173"/>
    </location>
</feature>
<evidence type="ECO:0000259" key="4">
    <source>
        <dbReference type="Pfam" id="PF01757"/>
    </source>
</evidence>
<comment type="caution">
    <text evidence="5">The sequence shown here is derived from an EMBL/GenBank/DDBJ whole genome shotgun (WGS) entry which is preliminary data.</text>
</comment>
<comment type="subcellular location">
    <subcellularLocation>
        <location evidence="1">Membrane</location>
    </subcellularLocation>
</comment>
<evidence type="ECO:0000256" key="2">
    <source>
        <dbReference type="ARBA" id="ARBA00007400"/>
    </source>
</evidence>
<organism evidence="5 6">
    <name type="scientific">Bacillus seohaeanensis</name>
    <dbReference type="NCBI Taxonomy" id="284580"/>
    <lineage>
        <taxon>Bacteria</taxon>
        <taxon>Bacillati</taxon>
        <taxon>Bacillota</taxon>
        <taxon>Bacilli</taxon>
        <taxon>Bacillales</taxon>
        <taxon>Bacillaceae</taxon>
        <taxon>Bacillus</taxon>
    </lineage>
</organism>
<dbReference type="RefSeq" id="WP_377937209.1">
    <property type="nucleotide sequence ID" value="NZ_JBHUMF010000031.1"/>
</dbReference>
<dbReference type="InterPro" id="IPR050879">
    <property type="entry name" value="Acyltransferase_3"/>
</dbReference>
<evidence type="ECO:0000256" key="3">
    <source>
        <dbReference type="SAM" id="Phobius"/>
    </source>
</evidence>
<sequence length="390" mass="44147">MKYKVEVASNETKKSRYMPGLDGIRAFAVFAVIAYHLNLGWASGGFLGVGVFFVLSGYLITDLLIIEWVNSGQINLRNFWIRRARRLLPGQLLVLIVVAVWMILFNFSELANLWGDWLASFFYVANWWFIFNDVGYFSNFGQPSPLLHFWSLAVEEQFYLAWPFLLLLGLRFVHKRKLLIGIILIGVLVSALGMGFLYQPGLMDTSRVYFGTDTRAFALLIGVTLALCLPSQMFMGKIADNKCLRILLDIVGTTSLAILIWMIYETNQYEVFLYRGGMVLQCIAAAAIVAAAVHPSTWISRVLGCKLLRWFGVRSYGIYIWHYPILVLFFPVSGGENSIASIFIQMVIILLVASISWRFIEQPIRYGTVGSIGKKIFRSKSTTCSTINKE</sequence>
<dbReference type="PANTHER" id="PTHR23028:SF53">
    <property type="entry name" value="ACYL_TRANSF_3 DOMAIN-CONTAINING PROTEIN"/>
    <property type="match status" value="1"/>
</dbReference>
<name>A0ABW5RW14_9BACI</name>
<keyword evidence="3" id="KW-0472">Membrane</keyword>
<dbReference type="InterPro" id="IPR002656">
    <property type="entry name" value="Acyl_transf_3_dom"/>
</dbReference>
<feature type="transmembrane region" description="Helical" evidence="3">
    <location>
        <begin position="246"/>
        <end position="264"/>
    </location>
</feature>
<keyword evidence="5" id="KW-0808">Transferase</keyword>
<comment type="similarity">
    <text evidence="2">Belongs to the acyltransferase 3 family.</text>
</comment>
<feature type="transmembrane region" description="Helical" evidence="3">
    <location>
        <begin position="178"/>
        <end position="196"/>
    </location>
</feature>
<dbReference type="EC" id="2.3.-.-" evidence="5"/>
<feature type="transmembrane region" description="Helical" evidence="3">
    <location>
        <begin position="276"/>
        <end position="295"/>
    </location>
</feature>
<feature type="transmembrane region" description="Helical" evidence="3">
    <location>
        <begin position="21"/>
        <end position="39"/>
    </location>
</feature>
<feature type="domain" description="Acyltransferase 3" evidence="4">
    <location>
        <begin position="19"/>
        <end position="355"/>
    </location>
</feature>
<protein>
    <submittedName>
        <fullName evidence="5">Acyltransferase family protein</fullName>
        <ecNumber evidence="5">2.3.-.-</ecNumber>
    </submittedName>
</protein>
<gene>
    <name evidence="5" type="ORF">ACFSUL_17620</name>
</gene>
<keyword evidence="6" id="KW-1185">Reference proteome</keyword>
<feature type="transmembrane region" description="Helical" evidence="3">
    <location>
        <begin position="339"/>
        <end position="360"/>
    </location>
</feature>
<evidence type="ECO:0000256" key="1">
    <source>
        <dbReference type="ARBA" id="ARBA00004370"/>
    </source>
</evidence>
<feature type="transmembrane region" description="Helical" evidence="3">
    <location>
        <begin position="316"/>
        <end position="333"/>
    </location>
</feature>
<dbReference type="Pfam" id="PF01757">
    <property type="entry name" value="Acyl_transf_3"/>
    <property type="match status" value="1"/>
</dbReference>
<dbReference type="EMBL" id="JBHUMF010000031">
    <property type="protein sequence ID" value="MFD2682560.1"/>
    <property type="molecule type" value="Genomic_DNA"/>
</dbReference>
<dbReference type="PANTHER" id="PTHR23028">
    <property type="entry name" value="ACETYLTRANSFERASE"/>
    <property type="match status" value="1"/>
</dbReference>
<feature type="transmembrane region" description="Helical" evidence="3">
    <location>
        <begin position="216"/>
        <end position="234"/>
    </location>
</feature>
<dbReference type="Proteomes" id="UP001597506">
    <property type="component" value="Unassembled WGS sequence"/>
</dbReference>
<evidence type="ECO:0000313" key="5">
    <source>
        <dbReference type="EMBL" id="MFD2682560.1"/>
    </source>
</evidence>
<feature type="transmembrane region" description="Helical" evidence="3">
    <location>
        <begin position="87"/>
        <end position="107"/>
    </location>
</feature>
<keyword evidence="3" id="KW-1133">Transmembrane helix</keyword>
<evidence type="ECO:0000313" key="6">
    <source>
        <dbReference type="Proteomes" id="UP001597506"/>
    </source>
</evidence>
<feature type="transmembrane region" description="Helical" evidence="3">
    <location>
        <begin position="45"/>
        <end position="66"/>
    </location>
</feature>
<keyword evidence="3" id="KW-0812">Transmembrane</keyword>